<dbReference type="Proteomes" id="UP000719766">
    <property type="component" value="Unassembled WGS sequence"/>
</dbReference>
<comment type="caution">
    <text evidence="2">The sequence shown here is derived from an EMBL/GenBank/DDBJ whole genome shotgun (WGS) entry which is preliminary data.</text>
</comment>
<evidence type="ECO:0000313" key="2">
    <source>
        <dbReference type="EMBL" id="KAG1785288.1"/>
    </source>
</evidence>
<sequence>MSAFFVVLQGLIQLLLLMIPKDLACRLVIRLNLGHSPLKLTHFCPWVGQLEQWLSYKHQRGHVSVPLSMGVGVAEIDDAKAAATARTIAEEKRIMSEDVTATQAQKERKMTAKMITSRKIELIETENYSESLPNRFRLYHRSPLLQINKWKITRSASTQACHMIDHIHCFEPLPILAEGGKKYMQIASKYGLEWLIRNSRKNGEPRLGAGTRDGADAIKEVRTAASELREA</sequence>
<keyword evidence="1" id="KW-0732">Signal</keyword>
<accession>A0A9P7AA94</accession>
<dbReference type="GeneID" id="64594688"/>
<organism evidence="2 3">
    <name type="scientific">Suillus plorans</name>
    <dbReference type="NCBI Taxonomy" id="116603"/>
    <lineage>
        <taxon>Eukaryota</taxon>
        <taxon>Fungi</taxon>
        <taxon>Dikarya</taxon>
        <taxon>Basidiomycota</taxon>
        <taxon>Agaricomycotina</taxon>
        <taxon>Agaricomycetes</taxon>
        <taxon>Agaricomycetidae</taxon>
        <taxon>Boletales</taxon>
        <taxon>Suillineae</taxon>
        <taxon>Suillaceae</taxon>
        <taxon>Suillus</taxon>
    </lineage>
</organism>
<keyword evidence="3" id="KW-1185">Reference proteome</keyword>
<evidence type="ECO:0000313" key="3">
    <source>
        <dbReference type="Proteomes" id="UP000719766"/>
    </source>
</evidence>
<protein>
    <submittedName>
        <fullName evidence="2">Uncharacterized protein</fullName>
    </submittedName>
</protein>
<dbReference type="EMBL" id="JABBWE010000114">
    <property type="protein sequence ID" value="KAG1785288.1"/>
    <property type="molecule type" value="Genomic_DNA"/>
</dbReference>
<dbReference type="AlphaFoldDB" id="A0A9P7AA94"/>
<feature type="signal peptide" evidence="1">
    <location>
        <begin position="1"/>
        <end position="24"/>
    </location>
</feature>
<dbReference type="RefSeq" id="XP_041152773.1">
    <property type="nucleotide sequence ID" value="XM_041300924.1"/>
</dbReference>
<evidence type="ECO:0000256" key="1">
    <source>
        <dbReference type="SAM" id="SignalP"/>
    </source>
</evidence>
<name>A0A9P7AA94_9AGAM</name>
<feature type="chain" id="PRO_5040453104" evidence="1">
    <location>
        <begin position="25"/>
        <end position="231"/>
    </location>
</feature>
<reference evidence="2" key="1">
    <citation type="journal article" date="2020" name="New Phytol.">
        <title>Comparative genomics reveals dynamic genome evolution in host specialist ectomycorrhizal fungi.</title>
        <authorList>
            <person name="Lofgren L.A."/>
            <person name="Nguyen N.H."/>
            <person name="Vilgalys R."/>
            <person name="Ruytinx J."/>
            <person name="Liao H.L."/>
            <person name="Branco S."/>
            <person name="Kuo A."/>
            <person name="LaButti K."/>
            <person name="Lipzen A."/>
            <person name="Andreopoulos W."/>
            <person name="Pangilinan J."/>
            <person name="Riley R."/>
            <person name="Hundley H."/>
            <person name="Na H."/>
            <person name="Barry K."/>
            <person name="Grigoriev I.V."/>
            <person name="Stajich J.E."/>
            <person name="Kennedy P.G."/>
        </authorList>
    </citation>
    <scope>NUCLEOTIDE SEQUENCE</scope>
    <source>
        <strain evidence="2">S12</strain>
    </source>
</reference>
<gene>
    <name evidence="2" type="ORF">HD556DRAFT_1314403</name>
</gene>
<proteinExistence type="predicted"/>